<feature type="compositionally biased region" description="Low complexity" evidence="1">
    <location>
        <begin position="33"/>
        <end position="48"/>
    </location>
</feature>
<dbReference type="STRING" id="709986.Deima_0391"/>
<reference evidence="2 3" key="1">
    <citation type="journal article" date="2011" name="Stand. Genomic Sci.">
        <title>Complete genome sequence of Deinococcus maricopensis type strain (LB-34).</title>
        <authorList>
            <person name="Pukall R."/>
            <person name="Zeytun A."/>
            <person name="Lucas S."/>
            <person name="Lapidus A."/>
            <person name="Hammon N."/>
            <person name="Deshpande S."/>
            <person name="Nolan M."/>
            <person name="Cheng J.F."/>
            <person name="Pitluck S."/>
            <person name="Liolios K."/>
            <person name="Pagani I."/>
            <person name="Mikhailova N."/>
            <person name="Ivanova N."/>
            <person name="Mavromatis K."/>
            <person name="Pati A."/>
            <person name="Tapia R."/>
            <person name="Han C."/>
            <person name="Goodwin L."/>
            <person name="Chen A."/>
            <person name="Palaniappan K."/>
            <person name="Land M."/>
            <person name="Hauser L."/>
            <person name="Chang Y.J."/>
            <person name="Jeffries C.D."/>
            <person name="Brambilla E.M."/>
            <person name="Rohde M."/>
            <person name="Goker M."/>
            <person name="Detter J.C."/>
            <person name="Woyke T."/>
            <person name="Bristow J."/>
            <person name="Eisen J.A."/>
            <person name="Markowitz V."/>
            <person name="Hugenholtz P."/>
            <person name="Kyrpides N.C."/>
            <person name="Klenk H.P."/>
        </authorList>
    </citation>
    <scope>NUCLEOTIDE SEQUENCE [LARGE SCALE GENOMIC DNA]</scope>
    <source>
        <strain evidence="3">DSM 21211 / LMG 22137 / NRRL B-23946 / LB-34</strain>
    </source>
</reference>
<dbReference type="EMBL" id="CP002454">
    <property type="protein sequence ID" value="ADV66051.1"/>
    <property type="molecule type" value="Genomic_DNA"/>
</dbReference>
<dbReference type="HOGENOM" id="CLU_2154226_0_0_0"/>
<dbReference type="RefSeq" id="WP_013555556.1">
    <property type="nucleotide sequence ID" value="NC_014958.1"/>
</dbReference>
<dbReference type="OrthoDB" id="71950at2"/>
<protein>
    <submittedName>
        <fullName evidence="2">Uncharacterized protein</fullName>
    </submittedName>
</protein>
<feature type="region of interest" description="Disordered" evidence="1">
    <location>
        <begin position="1"/>
        <end position="54"/>
    </location>
</feature>
<dbReference type="AlphaFoldDB" id="E8U3A6"/>
<dbReference type="Proteomes" id="UP000008635">
    <property type="component" value="Chromosome"/>
</dbReference>
<evidence type="ECO:0000313" key="3">
    <source>
        <dbReference type="Proteomes" id="UP000008635"/>
    </source>
</evidence>
<gene>
    <name evidence="2" type="ordered locus">Deima_0391</name>
</gene>
<keyword evidence="3" id="KW-1185">Reference proteome</keyword>
<sequence>MSGLSAGLRALRAQRGTEDAEQDAPEPTPATPAPRVTRPAEPAVPAARPEARETFSTKLKPSLRLGLKRHMLALEEDLGHRVRLEDVMEALIARYLSDDTFRATVDGDLPR</sequence>
<accession>E8U3A6</accession>
<organism evidence="2 3">
    <name type="scientific">Deinococcus maricopensis (strain DSM 21211 / LMG 22137 / NRRL B-23946 / LB-34)</name>
    <dbReference type="NCBI Taxonomy" id="709986"/>
    <lineage>
        <taxon>Bacteria</taxon>
        <taxon>Thermotogati</taxon>
        <taxon>Deinococcota</taxon>
        <taxon>Deinococci</taxon>
        <taxon>Deinococcales</taxon>
        <taxon>Deinococcaceae</taxon>
        <taxon>Deinococcus</taxon>
    </lineage>
</organism>
<dbReference type="KEGG" id="dmr:Deima_0391"/>
<name>E8U3A6_DEIML</name>
<evidence type="ECO:0000313" key="2">
    <source>
        <dbReference type="EMBL" id="ADV66051.1"/>
    </source>
</evidence>
<proteinExistence type="predicted"/>
<evidence type="ECO:0000256" key="1">
    <source>
        <dbReference type="SAM" id="MobiDB-lite"/>
    </source>
</evidence>
<reference evidence="3" key="2">
    <citation type="submission" date="2011-01" db="EMBL/GenBank/DDBJ databases">
        <title>The complete genome of Deinococcus maricopensis DSM 21211.</title>
        <authorList>
            <consortium name="US DOE Joint Genome Institute (JGI-PGF)"/>
            <person name="Lucas S."/>
            <person name="Copeland A."/>
            <person name="Lapidus A."/>
            <person name="Goodwin L."/>
            <person name="Pitluck S."/>
            <person name="Kyrpides N."/>
            <person name="Mavromatis K."/>
            <person name="Pagani I."/>
            <person name="Ivanova N."/>
            <person name="Ovchinnikova G."/>
            <person name="Zeytun A."/>
            <person name="Detter J.C."/>
            <person name="Han C."/>
            <person name="Land M."/>
            <person name="Hauser L."/>
            <person name="Markowitz V."/>
            <person name="Cheng J.-F."/>
            <person name="Hugenholtz P."/>
            <person name="Woyke T."/>
            <person name="Wu D."/>
            <person name="Pukall R."/>
            <person name="Gehrich-Schroeter G."/>
            <person name="Brambilla E."/>
            <person name="Klenk H.-P."/>
            <person name="Eisen J.A."/>
        </authorList>
    </citation>
    <scope>NUCLEOTIDE SEQUENCE [LARGE SCALE GENOMIC DNA]</scope>
    <source>
        <strain evidence="3">DSM 21211 / LMG 22137 / NRRL B-23946 / LB-34</strain>
    </source>
</reference>